<evidence type="ECO:0000259" key="2">
    <source>
        <dbReference type="Pfam" id="PF01048"/>
    </source>
</evidence>
<accession>A0ABV3BQI8</accession>
<organism evidence="3 4">
    <name type="scientific">Streptomyces atriruber</name>
    <dbReference type="NCBI Taxonomy" id="545121"/>
    <lineage>
        <taxon>Bacteria</taxon>
        <taxon>Bacillati</taxon>
        <taxon>Actinomycetota</taxon>
        <taxon>Actinomycetes</taxon>
        <taxon>Kitasatosporales</taxon>
        <taxon>Streptomycetaceae</taxon>
        <taxon>Streptomyces</taxon>
    </lineage>
</organism>
<feature type="domain" description="Nucleoside phosphorylase" evidence="2">
    <location>
        <begin position="124"/>
        <end position="310"/>
    </location>
</feature>
<keyword evidence="4" id="KW-1185">Reference proteome</keyword>
<dbReference type="InterPro" id="IPR000845">
    <property type="entry name" value="Nucleoside_phosphorylase_d"/>
</dbReference>
<dbReference type="PANTHER" id="PTHR46832">
    <property type="entry name" value="5'-METHYLTHIOADENOSINE/S-ADENOSYLHOMOCYSTEINE NUCLEOSIDASE"/>
    <property type="match status" value="1"/>
</dbReference>
<comment type="caution">
    <text evidence="3">The sequence shown here is derived from an EMBL/GenBank/DDBJ whole genome shotgun (WGS) entry which is preliminary data.</text>
</comment>
<name>A0ABV3BQI8_9ACTN</name>
<dbReference type="Pfam" id="PF01048">
    <property type="entry name" value="PNP_UDP_1"/>
    <property type="match status" value="1"/>
</dbReference>
<dbReference type="Gene3D" id="3.40.50.1580">
    <property type="entry name" value="Nucleoside phosphorylase domain"/>
    <property type="match status" value="1"/>
</dbReference>
<dbReference type="InterPro" id="IPR035994">
    <property type="entry name" value="Nucleoside_phosphorylase_sf"/>
</dbReference>
<dbReference type="EMBL" id="JBEYXV010000011">
    <property type="protein sequence ID" value="MEU6823290.1"/>
    <property type="molecule type" value="Genomic_DNA"/>
</dbReference>
<sequence length="325" mass="34257">MSNYGIENSGSGNVTINGATAMGVGTSVTQHGVAPGASAAEAVRATPEPAEDRSAREPAWDAGVVTVLSVETRAVIDALSKWGAHAVTRTRQGVVFHEFTREAHEADAAHGAHGARQDDDRRTVRVTVTQSLLPGQHSAGSAVEQLRRAYAPRLIVLVGIAGSIHPDARLGDVVVAQEVIHYEPRRVTPDGVLRRGRAHTVTAGVQHAINSFFTAHGEPWALPESPGHRALRGPIGSGEAVLADVRADERRYLREYNDKILAVETEGAGLATAVHASLGGADAAQAWLVVRGISDAADSDKNDSHHEIASRNAAFVFGSLLPHLT</sequence>
<evidence type="ECO:0000313" key="3">
    <source>
        <dbReference type="EMBL" id="MEU6823290.1"/>
    </source>
</evidence>
<evidence type="ECO:0000313" key="4">
    <source>
        <dbReference type="Proteomes" id="UP001551176"/>
    </source>
</evidence>
<dbReference type="Proteomes" id="UP001551176">
    <property type="component" value="Unassembled WGS sequence"/>
</dbReference>
<reference evidence="3 4" key="1">
    <citation type="submission" date="2024-06" db="EMBL/GenBank/DDBJ databases">
        <title>The Natural Products Discovery Center: Release of the First 8490 Sequenced Strains for Exploring Actinobacteria Biosynthetic Diversity.</title>
        <authorList>
            <person name="Kalkreuter E."/>
            <person name="Kautsar S.A."/>
            <person name="Yang D."/>
            <person name="Bader C.D."/>
            <person name="Teijaro C.N."/>
            <person name="Fluegel L."/>
            <person name="Davis C.M."/>
            <person name="Simpson J.R."/>
            <person name="Lauterbach L."/>
            <person name="Steele A.D."/>
            <person name="Gui C."/>
            <person name="Meng S."/>
            <person name="Li G."/>
            <person name="Viehrig K."/>
            <person name="Ye F."/>
            <person name="Su P."/>
            <person name="Kiefer A.F."/>
            <person name="Nichols A."/>
            <person name="Cepeda A.J."/>
            <person name="Yan W."/>
            <person name="Fan B."/>
            <person name="Jiang Y."/>
            <person name="Adhikari A."/>
            <person name="Zheng C.-J."/>
            <person name="Schuster L."/>
            <person name="Cowan T.M."/>
            <person name="Smanski M.J."/>
            <person name="Chevrette M.G."/>
            <person name="De Carvalho L.P.S."/>
            <person name="Shen B."/>
        </authorList>
    </citation>
    <scope>NUCLEOTIDE SEQUENCE [LARGE SCALE GENOMIC DNA]</scope>
    <source>
        <strain evidence="3 4">NPDC046838</strain>
    </source>
</reference>
<dbReference type="SUPFAM" id="SSF53167">
    <property type="entry name" value="Purine and uridine phosphorylases"/>
    <property type="match status" value="1"/>
</dbReference>
<feature type="region of interest" description="Disordered" evidence="1">
    <location>
        <begin position="30"/>
        <end position="58"/>
    </location>
</feature>
<proteinExistence type="predicted"/>
<evidence type="ECO:0000256" key="1">
    <source>
        <dbReference type="SAM" id="MobiDB-lite"/>
    </source>
</evidence>
<dbReference type="RefSeq" id="WP_359351597.1">
    <property type="nucleotide sequence ID" value="NZ_JBEYXV010000011.1"/>
</dbReference>
<gene>
    <name evidence="3" type="ORF">ABZ921_21870</name>
</gene>
<protein>
    <recommendedName>
        <fullName evidence="2">Nucleoside phosphorylase domain-containing protein</fullName>
    </recommendedName>
</protein>
<dbReference type="PANTHER" id="PTHR46832:SF1">
    <property type="entry name" value="5'-METHYLTHIOADENOSINE_S-ADENOSYLHOMOCYSTEINE NUCLEOSIDASE"/>
    <property type="match status" value="1"/>
</dbReference>